<comment type="caution">
    <text evidence="2">The sequence shown here is derived from an EMBL/GenBank/DDBJ whole genome shotgun (WGS) entry which is preliminary data.</text>
</comment>
<dbReference type="RefSeq" id="WP_176064004.1">
    <property type="nucleotide sequence ID" value="NZ_BJTG01000003.1"/>
</dbReference>
<reference evidence="3" key="1">
    <citation type="journal article" date="2020" name="Appl. Environ. Microbiol.">
        <title>Diazotrophic Anaeromyxobacter Isolates from Soils.</title>
        <authorList>
            <person name="Masuda Y."/>
            <person name="Yamanaka H."/>
            <person name="Xu Z.X."/>
            <person name="Shiratori Y."/>
            <person name="Aono T."/>
            <person name="Amachi S."/>
            <person name="Senoo K."/>
            <person name="Itoh H."/>
        </authorList>
    </citation>
    <scope>NUCLEOTIDE SEQUENCE [LARGE SCALE GENOMIC DNA]</scope>
    <source>
        <strain evidence="3">R267</strain>
    </source>
</reference>
<name>A0A7I9VJE4_9BACT</name>
<sequence length="72" mass="7962">MNDNFRELKERVRKLDALLQSSGSTSNLPFAQALSRVRRAVKHGDRTRDPSPELRGLLETAESLGRNVGEGG</sequence>
<feature type="compositionally biased region" description="Basic and acidic residues" evidence="1">
    <location>
        <begin position="42"/>
        <end position="52"/>
    </location>
</feature>
<keyword evidence="3" id="KW-1185">Reference proteome</keyword>
<evidence type="ECO:0000313" key="3">
    <source>
        <dbReference type="Proteomes" id="UP000503640"/>
    </source>
</evidence>
<protein>
    <submittedName>
        <fullName evidence="2">Uncharacterized protein</fullName>
    </submittedName>
</protein>
<organism evidence="2 3">
    <name type="scientific">Anaeromyxobacter diazotrophicus</name>
    <dbReference type="NCBI Taxonomy" id="2590199"/>
    <lineage>
        <taxon>Bacteria</taxon>
        <taxon>Pseudomonadati</taxon>
        <taxon>Myxococcota</taxon>
        <taxon>Myxococcia</taxon>
        <taxon>Myxococcales</taxon>
        <taxon>Cystobacterineae</taxon>
        <taxon>Anaeromyxobacteraceae</taxon>
        <taxon>Anaeromyxobacter</taxon>
    </lineage>
</organism>
<dbReference type="AlphaFoldDB" id="A0A7I9VJE4"/>
<dbReference type="Proteomes" id="UP000503640">
    <property type="component" value="Unassembled WGS sequence"/>
</dbReference>
<feature type="region of interest" description="Disordered" evidence="1">
    <location>
        <begin position="42"/>
        <end position="72"/>
    </location>
</feature>
<accession>A0A7I9VJE4</accession>
<evidence type="ECO:0000313" key="2">
    <source>
        <dbReference type="EMBL" id="GEJ56485.1"/>
    </source>
</evidence>
<dbReference type="EMBL" id="BJTG01000003">
    <property type="protein sequence ID" value="GEJ56485.1"/>
    <property type="molecule type" value="Genomic_DNA"/>
</dbReference>
<evidence type="ECO:0000256" key="1">
    <source>
        <dbReference type="SAM" id="MobiDB-lite"/>
    </source>
</evidence>
<gene>
    <name evidence="2" type="ORF">AMYX_12260</name>
</gene>
<proteinExistence type="predicted"/>